<dbReference type="EMBL" id="OZ037948">
    <property type="protein sequence ID" value="CAL1710136.1"/>
    <property type="molecule type" value="Genomic_DNA"/>
</dbReference>
<dbReference type="SUPFAM" id="SSF52047">
    <property type="entry name" value="RNI-like"/>
    <property type="match status" value="1"/>
</dbReference>
<name>A0ABP1DQM4_9APHY</name>
<protein>
    <recommendedName>
        <fullName evidence="3">F-box domain-containing protein</fullName>
    </recommendedName>
</protein>
<accession>A0ABP1DQM4</accession>
<keyword evidence="2" id="KW-1185">Reference proteome</keyword>
<dbReference type="Proteomes" id="UP001497453">
    <property type="component" value="Chromosome 5"/>
</dbReference>
<gene>
    <name evidence="1" type="ORF">GFSPODELE1_LOCUS7671</name>
</gene>
<reference evidence="2" key="1">
    <citation type="submission" date="2024-04" db="EMBL/GenBank/DDBJ databases">
        <authorList>
            <person name="Shaw F."/>
            <person name="Minotto A."/>
        </authorList>
    </citation>
    <scope>NUCLEOTIDE SEQUENCE [LARGE SCALE GENOMIC DNA]</scope>
</reference>
<evidence type="ECO:0008006" key="3">
    <source>
        <dbReference type="Google" id="ProtNLM"/>
    </source>
</evidence>
<sequence>MYTIPQELIDLSVDFLHDDAQALIRCCLAAKACLGRARYHLFRDVQLVFNPYRSAADDTVLRNFSSLLQVRSSLPPLGAIVRNLQIDGQTVCKPYRPAIEVQHIIEIISSLPNLEYVLFKRVVLKNSSQIGIPPTLFSLATLAFCEFAAPASIQGQSELFSAFLCCFSQIRHLYIDSPNWSRHPRDVTAPVLQPSSSRPLRIEEFSIFHRWECMQVDQLPPDFRPTSNIFRKIFPFSSLRSLSISVENDSLVHLKRIAELLQECEPSLEVLTLDVVDIRWRIDPYSPDVWSIFNLPSLRKLHTLSIWPSLTLHPEHVETNIQYWSTIIDLLSSLSSCHLTSIELTVSVWPEDHFLGPAVTDDLTMLEQLQWDKIRSTLRLLVSSGLEKLVISVYLPREMREGEDMLVEENDTYVLNALRSLKVQVSVSHHFSG</sequence>
<evidence type="ECO:0000313" key="1">
    <source>
        <dbReference type="EMBL" id="CAL1710136.1"/>
    </source>
</evidence>
<organism evidence="1 2">
    <name type="scientific">Somion occarium</name>
    <dbReference type="NCBI Taxonomy" id="3059160"/>
    <lineage>
        <taxon>Eukaryota</taxon>
        <taxon>Fungi</taxon>
        <taxon>Dikarya</taxon>
        <taxon>Basidiomycota</taxon>
        <taxon>Agaricomycotina</taxon>
        <taxon>Agaricomycetes</taxon>
        <taxon>Polyporales</taxon>
        <taxon>Cerrenaceae</taxon>
        <taxon>Somion</taxon>
    </lineage>
</organism>
<evidence type="ECO:0000313" key="2">
    <source>
        <dbReference type="Proteomes" id="UP001497453"/>
    </source>
</evidence>
<proteinExistence type="predicted"/>